<feature type="domain" description="dTDP-4-dehydro-6-deoxy-alpha-D-glucopyranose 2,3-dehydratase" evidence="1">
    <location>
        <begin position="280"/>
        <end position="481"/>
    </location>
</feature>
<proteinExistence type="predicted"/>
<name>A0A1M7QFM4_9ACTN</name>
<accession>A0A1M7QFM4</accession>
<keyword evidence="3" id="KW-1185">Reference proteome</keyword>
<evidence type="ECO:0000259" key="1">
    <source>
        <dbReference type="Pfam" id="PF03559"/>
    </source>
</evidence>
<dbReference type="Proteomes" id="UP000184111">
    <property type="component" value="Unassembled WGS sequence"/>
</dbReference>
<organism evidence="2 3">
    <name type="scientific">Actinacidiphila paucisporea</name>
    <dbReference type="NCBI Taxonomy" id="310782"/>
    <lineage>
        <taxon>Bacteria</taxon>
        <taxon>Bacillati</taxon>
        <taxon>Actinomycetota</taxon>
        <taxon>Actinomycetes</taxon>
        <taxon>Kitasatosporales</taxon>
        <taxon>Streptomycetaceae</taxon>
        <taxon>Actinacidiphila</taxon>
    </lineage>
</organism>
<dbReference type="OrthoDB" id="9814961at2"/>
<dbReference type="InterPro" id="IPR038153">
    <property type="entry name" value="EvaA-like_sf"/>
</dbReference>
<dbReference type="Pfam" id="PF03559">
    <property type="entry name" value="Hexose_dehydrat"/>
    <property type="match status" value="2"/>
</dbReference>
<dbReference type="Gene3D" id="3.90.79.40">
    <property type="entry name" value="EvaA sugar 2,3-dehydratase subunit"/>
    <property type="match status" value="2"/>
</dbReference>
<dbReference type="InterPro" id="IPR005212">
    <property type="entry name" value="EvaA-like"/>
</dbReference>
<dbReference type="STRING" id="310782.SAMN05216499_13341"/>
<evidence type="ECO:0000313" key="3">
    <source>
        <dbReference type="Proteomes" id="UP000184111"/>
    </source>
</evidence>
<feature type="domain" description="dTDP-4-dehydro-6-deoxy-alpha-D-glucopyranose 2,3-dehydratase" evidence="1">
    <location>
        <begin position="32"/>
        <end position="242"/>
    </location>
</feature>
<dbReference type="EMBL" id="FRBI01000033">
    <property type="protein sequence ID" value="SHN29423.1"/>
    <property type="molecule type" value="Genomic_DNA"/>
</dbReference>
<reference evidence="2 3" key="1">
    <citation type="submission" date="2016-11" db="EMBL/GenBank/DDBJ databases">
        <authorList>
            <person name="Jaros S."/>
            <person name="Januszkiewicz K."/>
            <person name="Wedrychowicz H."/>
        </authorList>
    </citation>
    <scope>NUCLEOTIDE SEQUENCE [LARGE SCALE GENOMIC DNA]</scope>
    <source>
        <strain evidence="2 3">CGMCC 4.2025</strain>
    </source>
</reference>
<dbReference type="AlphaFoldDB" id="A0A1M7QFM4"/>
<dbReference type="RefSeq" id="WP_073502466.1">
    <property type="nucleotide sequence ID" value="NZ_FRBI01000033.1"/>
</dbReference>
<gene>
    <name evidence="2" type="ORF">SAMN05216499_13341</name>
</gene>
<dbReference type="GO" id="GO:0016829">
    <property type="term" value="F:lyase activity"/>
    <property type="evidence" value="ECO:0007669"/>
    <property type="project" value="InterPro"/>
</dbReference>
<protein>
    <submittedName>
        <fullName evidence="2">Oxidase EvaA</fullName>
    </submittedName>
</protein>
<sequence length="489" mass="53202">MSGILTTPTADRLTAVRITESALATSGVASLAELQAWLAERRRTDVAAVERVPLDDLERWHTDPGTGNIVHDTGKFFRIEGLSAQVGGAAVPAWTQPVVNQPEIGILGILAKEFDGILHFLMQAKNEPGNFDGVEISPTVQATRSNYTQVHRGNPVPYLEYFRDSGSGSGRAAGRHRVVADVLQSEQGAWFFQKRNRNIVVETEEDVEVLDGFAWFTLGQIHLLLARDAVVNMDARTVLSCLPFSGAGLAASFPFPGQDFRNALLRSCSDDAGGLLSTGAILSWITETRTRQEVRAGTVPLRDVEGWVRAGGTVSHESGLFFNVMGISVRAGHREIGSWCQPMVEPIGIGVNAFLVKRVDGVLHALVHARVQPGYLDVTELAPTVQATPGNYSWLPAAARPRFLDEVLAAPPEAIRYDSLLSEEGGRFYHARNRYLVIETDPGHAEDPGADFRWLTLHQLVGLLRHSHYVNVEARSLIACLHSLSGAAG</sequence>
<evidence type="ECO:0000313" key="2">
    <source>
        <dbReference type="EMBL" id="SHN29423.1"/>
    </source>
</evidence>